<feature type="domain" description="Kringle" evidence="25">
    <location>
        <begin position="372"/>
        <end position="450"/>
    </location>
</feature>
<dbReference type="InterPro" id="IPR000001">
    <property type="entry name" value="Kringle"/>
</dbReference>
<dbReference type="FunFam" id="2.40.20.10:FF:000004">
    <property type="entry name" value="Hepatocyte growth factor"/>
    <property type="match status" value="1"/>
</dbReference>
<dbReference type="FunFam" id="2.40.20.10:FF:000011">
    <property type="entry name" value="Plasminogen"/>
    <property type="match status" value="2"/>
</dbReference>
<gene>
    <name evidence="29" type="primary">LOC108717414</name>
</gene>
<dbReference type="GO" id="GO:0033993">
    <property type="term" value="P:response to lipid"/>
    <property type="evidence" value="ECO:0007669"/>
    <property type="project" value="UniProtKB-ARBA"/>
</dbReference>
<evidence type="ECO:0000256" key="18">
    <source>
        <dbReference type="ARBA" id="ARBA00023281"/>
    </source>
</evidence>
<feature type="binding site" evidence="22">
    <location>
        <position position="157"/>
    </location>
    <ligand>
        <name>L-lysine</name>
        <dbReference type="ChEBI" id="CHEBI:32551"/>
    </ligand>
</feature>
<dbReference type="CDD" id="cd01099">
    <property type="entry name" value="PAN_AP_HGF"/>
    <property type="match status" value="1"/>
</dbReference>
<comment type="caution">
    <text evidence="23">Lacks conserved residue(s) required for the propagation of feature annotation.</text>
</comment>
<evidence type="ECO:0000256" key="22">
    <source>
        <dbReference type="PIRSR" id="PIRSR001150-2"/>
    </source>
</evidence>
<dbReference type="InterPro" id="IPR001254">
    <property type="entry name" value="Trypsin_dom"/>
</dbReference>
<keyword evidence="13 20" id="KW-0720">Serine protease</keyword>
<dbReference type="InterPro" id="IPR018114">
    <property type="entry name" value="TRYPSIN_HIS"/>
</dbReference>
<dbReference type="InterPro" id="IPR003609">
    <property type="entry name" value="Pan_app"/>
</dbReference>
<feature type="domain" description="Peptidase S1" evidence="26">
    <location>
        <begin position="577"/>
        <end position="804"/>
    </location>
</feature>
<feature type="domain" description="Kringle" evidence="25">
    <location>
        <begin position="273"/>
        <end position="351"/>
    </location>
</feature>
<keyword evidence="8 20" id="KW-0645">Protease</keyword>
<keyword evidence="9 20" id="KW-0356">Hemostasis</keyword>
<feature type="binding site" evidence="22">
    <location>
        <position position="428"/>
    </location>
    <ligand>
        <name>L-lysine</name>
        <dbReference type="ChEBI" id="CHEBI:32551"/>
    </ligand>
</feature>
<keyword evidence="7 23" id="KW-0420">Kringle</keyword>
<evidence type="ECO:0000256" key="17">
    <source>
        <dbReference type="ARBA" id="ARBA00023157"/>
    </source>
</evidence>
<dbReference type="SUPFAM" id="SSF50494">
    <property type="entry name" value="Trypsin-like serine proteases"/>
    <property type="match status" value="1"/>
</dbReference>
<dbReference type="KEGG" id="xla:108717414"/>
<feature type="active site" description="Charge relay system" evidence="21">
    <location>
        <position position="618"/>
    </location>
</feature>
<dbReference type="PROSITE" id="PS00134">
    <property type="entry name" value="TRYPSIN_HIS"/>
    <property type="match status" value="1"/>
</dbReference>
<evidence type="ECO:0000259" key="26">
    <source>
        <dbReference type="PROSITE" id="PS50240"/>
    </source>
</evidence>
<dbReference type="GO" id="GO:0048771">
    <property type="term" value="P:tissue remodeling"/>
    <property type="evidence" value="ECO:0007669"/>
    <property type="project" value="UniProtKB-UniRule"/>
</dbReference>
<dbReference type="InterPro" id="IPR023317">
    <property type="entry name" value="Pept_S1A_plasmin"/>
</dbReference>
<comment type="activity regulation">
    <text evidence="20">Converted into plasmin by plasminogen activators, both plasminogen and its activator being bound to fibrin.</text>
</comment>
<dbReference type="FunFam" id="2.40.20.10:FF:000025">
    <property type="entry name" value="Plasminogen"/>
    <property type="match status" value="1"/>
</dbReference>
<dbReference type="InterPro" id="IPR001314">
    <property type="entry name" value="Peptidase_S1A"/>
</dbReference>
<dbReference type="Gene3D" id="3.50.4.10">
    <property type="entry name" value="Hepatocyte Growth Factor"/>
    <property type="match status" value="1"/>
</dbReference>
<evidence type="ECO:0000256" key="2">
    <source>
        <dbReference type="ARBA" id="ARBA00004613"/>
    </source>
</evidence>
<evidence type="ECO:0000256" key="4">
    <source>
        <dbReference type="ARBA" id="ARBA00020043"/>
    </source>
</evidence>
<dbReference type="SMART" id="SM00473">
    <property type="entry name" value="PAN_AP"/>
    <property type="match status" value="1"/>
</dbReference>
<dbReference type="Pfam" id="PF00024">
    <property type="entry name" value="PAN_1"/>
    <property type="match status" value="1"/>
</dbReference>
<comment type="function">
    <text evidence="19">Plasmin dissolves the fibrin of blood clots and acts as a proteolytic factor in a variety of other processes including embryonic development, tissue remodeling, tumor invasion, and inflammation. In ovulation, weakens the walls of the Graafian follicle. It activates the urokinase-type plasminogen activator, collagenases and several complement zymogens, such as C1, C4 and C5. Cleavage of fibronectin and laminin leads to cell detachment and apoptosis. Also cleaves fibrin, thrombospondin and von Willebrand factor. Its role in tissue remodeling and tumor invasion may be modulated by CSPG4. Binds to cells.</text>
</comment>
<comment type="catalytic activity">
    <reaction evidence="1 20">
        <text>Preferential cleavage: Lys-|-Xaa &gt; Arg-|-Xaa, higher selectivity than trypsin. Converts fibrin into soluble products.</text>
        <dbReference type="EC" id="3.4.21.7"/>
    </reaction>
</comment>
<dbReference type="FunFam" id="3.50.4.10:FF:000027">
    <property type="entry name" value="Plasminogen"/>
    <property type="match status" value="1"/>
</dbReference>
<dbReference type="InterPro" id="IPR050759">
    <property type="entry name" value="Serine_protease_kringle"/>
</dbReference>
<evidence type="ECO:0000256" key="5">
    <source>
        <dbReference type="ARBA" id="ARBA00022525"/>
    </source>
</evidence>
<dbReference type="PRINTS" id="PR00722">
    <property type="entry name" value="CHYMOTRYPSIN"/>
</dbReference>
<dbReference type="Proteomes" id="UP000186698">
    <property type="component" value="Chromosome 5S"/>
</dbReference>
<keyword evidence="6" id="KW-0597">Phosphoprotein</keyword>
<dbReference type="GO" id="GO:0004252">
    <property type="term" value="F:serine-type endopeptidase activity"/>
    <property type="evidence" value="ECO:0007669"/>
    <property type="project" value="UniProtKB-UniRule"/>
</dbReference>
<dbReference type="InterPro" id="IPR038178">
    <property type="entry name" value="Kringle_sf"/>
</dbReference>
<dbReference type="PROSITE" id="PS00021">
    <property type="entry name" value="KRINGLE_1"/>
    <property type="match status" value="5"/>
</dbReference>
<dbReference type="Pfam" id="PF00089">
    <property type="entry name" value="Trypsin"/>
    <property type="match status" value="1"/>
</dbReference>
<evidence type="ECO:0000256" key="7">
    <source>
        <dbReference type="ARBA" id="ARBA00022572"/>
    </source>
</evidence>
<dbReference type="CDD" id="cd00190">
    <property type="entry name" value="Tryp_SPc"/>
    <property type="match status" value="1"/>
</dbReference>
<feature type="domain" description="Apple" evidence="27">
    <location>
        <begin position="18"/>
        <end position="97"/>
    </location>
</feature>
<keyword evidence="12 20" id="KW-0378">Hydrolase</keyword>
<protein>
    <recommendedName>
        <fullName evidence="4 20">Plasminogen</fullName>
        <ecNumber evidence="3 20">3.4.21.7</ecNumber>
    </recommendedName>
</protein>
<evidence type="ECO:0000256" key="10">
    <source>
        <dbReference type="ARBA" id="ARBA00022729"/>
    </source>
</evidence>
<evidence type="ECO:0000256" key="20">
    <source>
        <dbReference type="PIRNR" id="PIRNR001150"/>
    </source>
</evidence>
<keyword evidence="14 20" id="KW-0094">Blood coagulation</keyword>
<dbReference type="PANTHER" id="PTHR24261:SF13">
    <property type="entry name" value="PLASMINOGEN"/>
    <property type="match status" value="1"/>
</dbReference>
<evidence type="ECO:0000313" key="29">
    <source>
        <dbReference type="RefSeq" id="XP_041420433.1"/>
    </source>
</evidence>
<dbReference type="SMART" id="SM00020">
    <property type="entry name" value="Tryp_SPc"/>
    <property type="match status" value="1"/>
</dbReference>
<keyword evidence="5 20" id="KW-0964">Secreted</keyword>
<dbReference type="RefSeq" id="XP_041420433.1">
    <property type="nucleotide sequence ID" value="XM_041564499.1"/>
</dbReference>
<dbReference type="PRINTS" id="PR00018">
    <property type="entry name" value="KRINGLE"/>
</dbReference>
<dbReference type="GeneID" id="108717414"/>
<evidence type="ECO:0000256" key="3">
    <source>
        <dbReference type="ARBA" id="ARBA00012184"/>
    </source>
</evidence>
<feature type="signal peptide" evidence="24">
    <location>
        <begin position="1"/>
        <end position="18"/>
    </location>
</feature>
<feature type="disulfide bond" evidence="23">
    <location>
        <begin position="373"/>
        <end position="450"/>
    </location>
</feature>
<organism evidence="28 29">
    <name type="scientific">Xenopus laevis</name>
    <name type="common">African clawed frog</name>
    <dbReference type="NCBI Taxonomy" id="8355"/>
    <lineage>
        <taxon>Eukaryota</taxon>
        <taxon>Metazoa</taxon>
        <taxon>Chordata</taxon>
        <taxon>Craniata</taxon>
        <taxon>Vertebrata</taxon>
        <taxon>Euteleostomi</taxon>
        <taxon>Amphibia</taxon>
        <taxon>Batrachia</taxon>
        <taxon>Anura</taxon>
        <taxon>Pipoidea</taxon>
        <taxon>Pipidae</taxon>
        <taxon>Xenopodinae</taxon>
        <taxon>Xenopus</taxon>
        <taxon>Xenopus</taxon>
    </lineage>
</organism>
<dbReference type="InterPro" id="IPR033116">
    <property type="entry name" value="TRYPSIN_SER"/>
</dbReference>
<dbReference type="OrthoDB" id="41905at2759"/>
<feature type="disulfide bond" evidence="23">
    <location>
        <begin position="295"/>
        <end position="334"/>
    </location>
</feature>
<dbReference type="GO" id="GO:1901701">
    <property type="term" value="P:cellular response to oxygen-containing compound"/>
    <property type="evidence" value="ECO:0007669"/>
    <property type="project" value="UniProtKB-ARBA"/>
</dbReference>
<feature type="active site" description="Charge relay system" evidence="21">
    <location>
        <position position="661"/>
    </location>
</feature>
<dbReference type="PANTHER" id="PTHR24261">
    <property type="entry name" value="PLASMINOGEN-RELATED"/>
    <property type="match status" value="1"/>
</dbReference>
<dbReference type="Gene3D" id="2.40.10.10">
    <property type="entry name" value="Trypsin-like serine proteases"/>
    <property type="match status" value="1"/>
</dbReference>
<evidence type="ECO:0000256" key="13">
    <source>
        <dbReference type="ARBA" id="ARBA00022825"/>
    </source>
</evidence>
<keyword evidence="10 24" id="KW-0732">Signal</keyword>
<dbReference type="CDD" id="cd00108">
    <property type="entry name" value="KR"/>
    <property type="match status" value="5"/>
</dbReference>
<evidence type="ECO:0000256" key="23">
    <source>
        <dbReference type="PROSITE-ProRule" id="PRU00121"/>
    </source>
</evidence>
<feature type="domain" description="Kringle" evidence="25">
    <location>
        <begin position="101"/>
        <end position="180"/>
    </location>
</feature>
<feature type="disulfide bond" evidence="23">
    <location>
        <begin position="184"/>
        <end position="261"/>
    </location>
</feature>
<keyword evidence="11" id="KW-0677">Repeat</keyword>
<evidence type="ECO:0000256" key="8">
    <source>
        <dbReference type="ARBA" id="ARBA00022670"/>
    </source>
</evidence>
<dbReference type="AlphaFoldDB" id="A0A8J1KUK1"/>
<feature type="active site" description="Charge relay system" evidence="21">
    <location>
        <position position="756"/>
    </location>
</feature>
<dbReference type="GO" id="GO:0005102">
    <property type="term" value="F:signaling receptor binding"/>
    <property type="evidence" value="ECO:0000318"/>
    <property type="project" value="GO_Central"/>
</dbReference>
<dbReference type="InterPro" id="IPR009003">
    <property type="entry name" value="Peptidase_S1_PA"/>
</dbReference>
<evidence type="ECO:0000259" key="25">
    <source>
        <dbReference type="PROSITE" id="PS50070"/>
    </source>
</evidence>
<dbReference type="GO" id="GO:0005615">
    <property type="term" value="C:extracellular space"/>
    <property type="evidence" value="ECO:0000318"/>
    <property type="project" value="GO_Central"/>
</dbReference>
<evidence type="ECO:0000256" key="12">
    <source>
        <dbReference type="ARBA" id="ARBA00022801"/>
    </source>
</evidence>
<keyword evidence="28" id="KW-1185">Reference proteome</keyword>
<evidence type="ECO:0000256" key="19">
    <source>
        <dbReference type="ARBA" id="ARBA00093290"/>
    </source>
</evidence>
<dbReference type="PROSITE" id="PS00135">
    <property type="entry name" value="TRYPSIN_SER"/>
    <property type="match status" value="1"/>
</dbReference>
<feature type="disulfide bond" evidence="23">
    <location>
        <begin position="205"/>
        <end position="244"/>
    </location>
</feature>
<feature type="disulfide bond" evidence="23">
    <location>
        <begin position="323"/>
        <end position="346"/>
    </location>
</feature>
<dbReference type="InterPro" id="IPR043504">
    <property type="entry name" value="Peptidase_S1_PA_chymotrypsin"/>
</dbReference>
<feature type="domain" description="Kringle" evidence="25">
    <location>
        <begin position="183"/>
        <end position="261"/>
    </location>
</feature>
<keyword evidence="18 20" id="KW-0280">Fibrinolysis</keyword>
<evidence type="ECO:0000256" key="1">
    <source>
        <dbReference type="ARBA" id="ARBA00000717"/>
    </source>
</evidence>
<dbReference type="EC" id="3.4.21.7" evidence="3 20"/>
<feature type="disulfide bond" evidence="23">
    <location>
        <begin position="422"/>
        <end position="445"/>
    </location>
</feature>
<dbReference type="SUPFAM" id="SSF57414">
    <property type="entry name" value="Hairpin loop containing domain-like"/>
    <property type="match status" value="1"/>
</dbReference>
<dbReference type="SUPFAM" id="SSF57440">
    <property type="entry name" value="Kringle-like"/>
    <property type="match status" value="5"/>
</dbReference>
<dbReference type="InterPro" id="IPR018056">
    <property type="entry name" value="Kringle_CS"/>
</dbReference>
<feature type="domain" description="Kringle" evidence="25">
    <location>
        <begin position="475"/>
        <end position="556"/>
    </location>
</feature>
<evidence type="ECO:0000256" key="14">
    <source>
        <dbReference type="ARBA" id="ARBA00023084"/>
    </source>
</evidence>
<feature type="binding site" evidence="22">
    <location>
        <position position="171"/>
    </location>
    <ligand>
        <name>L-lysine</name>
        <dbReference type="ChEBI" id="CHEBI:32551"/>
    </ligand>
</feature>
<comment type="similarity">
    <text evidence="20">Belongs to the peptidase S1 family. Plasminogen subfamily.</text>
</comment>
<evidence type="ECO:0000259" key="27">
    <source>
        <dbReference type="PROSITE" id="PS50948"/>
    </source>
</evidence>
<dbReference type="Gene3D" id="2.40.20.10">
    <property type="entry name" value="Plasminogen Kringle 4"/>
    <property type="match status" value="4"/>
</dbReference>
<name>A0A8J1KUK1_XENLA</name>
<dbReference type="FunFam" id="2.40.10.10:FF:000003">
    <property type="entry name" value="Transmembrane serine protease 3"/>
    <property type="match status" value="1"/>
</dbReference>
<accession>A0A8J1KUK1</accession>
<comment type="function">
    <text evidence="20">Plasmin dissolves the fibrin of blood clots and acts as a proteolytic factor in a variety of other processes including embryonic development, tissue remodeling, tumor invasion, and inflammation. In ovulation, weakens the walls of the Graafian follicle. It activates the urokinase-type plasminogen activator, collagenases and several complement zymogens, such as C1 and C5. Cleavage of fibronectin and laminin leads to cell detachment and apoptosis. Also cleaves fibrin, thrombospondin and von Willebrand factor. Its role in tissue remodeling and tumor invasion may be modulated by CSPG4. Binds to cells.</text>
</comment>
<feature type="chain" id="PRO_5035309818" description="Plasminogen" evidence="24">
    <location>
        <begin position="19"/>
        <end position="807"/>
    </location>
</feature>
<evidence type="ECO:0000256" key="15">
    <source>
        <dbReference type="ARBA" id="ARBA00023145"/>
    </source>
</evidence>
<dbReference type="PROSITE" id="PS50070">
    <property type="entry name" value="KRINGLE_2"/>
    <property type="match status" value="5"/>
</dbReference>
<feature type="binding site" evidence="22">
    <location>
        <position position="441"/>
    </location>
    <ligand>
        <name>L-lysine</name>
        <dbReference type="ChEBI" id="CHEBI:32551"/>
    </ligand>
</feature>
<dbReference type="PROSITE" id="PS50240">
    <property type="entry name" value="TRYPSIN_DOM"/>
    <property type="match status" value="1"/>
</dbReference>
<dbReference type="GO" id="GO:0042730">
    <property type="term" value="P:fibrinolysis"/>
    <property type="evidence" value="ECO:0007669"/>
    <property type="project" value="UniProtKB-UniRule"/>
</dbReference>
<dbReference type="GO" id="GO:0007596">
    <property type="term" value="P:blood coagulation"/>
    <property type="evidence" value="ECO:0007669"/>
    <property type="project" value="UniProtKB-UniRule"/>
</dbReference>
<feature type="disulfide bond" evidence="23">
    <location>
        <begin position="274"/>
        <end position="351"/>
    </location>
</feature>
<evidence type="ECO:0000256" key="9">
    <source>
        <dbReference type="ARBA" id="ARBA00022696"/>
    </source>
</evidence>
<proteinExistence type="inferred from homology"/>
<dbReference type="SMART" id="SM00130">
    <property type="entry name" value="KR"/>
    <property type="match status" value="5"/>
</dbReference>
<reference evidence="29" key="1">
    <citation type="submission" date="2025-08" db="UniProtKB">
        <authorList>
            <consortium name="RefSeq"/>
        </authorList>
    </citation>
    <scope>IDENTIFICATION</scope>
    <source>
        <strain evidence="29">J_2021</strain>
        <tissue evidence="29">Erythrocytes</tissue>
    </source>
</reference>
<dbReference type="InterPro" id="IPR013806">
    <property type="entry name" value="Kringle-like"/>
</dbReference>
<keyword evidence="17 23" id="KW-1015">Disulfide bond</keyword>
<dbReference type="Pfam" id="PF00051">
    <property type="entry name" value="Kringle"/>
    <property type="match status" value="5"/>
</dbReference>
<evidence type="ECO:0000256" key="11">
    <source>
        <dbReference type="ARBA" id="ARBA00022737"/>
    </source>
</evidence>
<keyword evidence="16 20" id="KW-0797">Tissue remodeling</keyword>
<dbReference type="GO" id="GO:0006508">
    <property type="term" value="P:proteolysis"/>
    <property type="evidence" value="ECO:0000318"/>
    <property type="project" value="GO_Central"/>
</dbReference>
<dbReference type="GO" id="GO:0004175">
    <property type="term" value="F:endopeptidase activity"/>
    <property type="evidence" value="ECO:0000318"/>
    <property type="project" value="GO_Central"/>
</dbReference>
<evidence type="ECO:0000313" key="28">
    <source>
        <dbReference type="Proteomes" id="UP000186698"/>
    </source>
</evidence>
<evidence type="ECO:0000256" key="21">
    <source>
        <dbReference type="PIRSR" id="PIRSR001150-1"/>
    </source>
</evidence>
<dbReference type="PIRSF" id="PIRSF001150">
    <property type="entry name" value="Plasmin"/>
    <property type="match status" value="1"/>
</dbReference>
<feature type="disulfide bond" evidence="23">
    <location>
        <begin position="233"/>
        <end position="256"/>
    </location>
</feature>
<dbReference type="PROSITE" id="PS50948">
    <property type="entry name" value="PAN"/>
    <property type="match status" value="1"/>
</dbReference>
<evidence type="ECO:0000256" key="16">
    <source>
        <dbReference type="ARBA" id="ARBA00023148"/>
    </source>
</evidence>
<keyword evidence="15" id="KW-0865">Zymogen</keyword>
<dbReference type="FunFam" id="2.40.20.10:FF:000001">
    <property type="entry name" value="Urokinase-type plasminogen activator"/>
    <property type="match status" value="1"/>
</dbReference>
<feature type="disulfide bond" evidence="23">
    <location>
        <begin position="394"/>
        <end position="433"/>
    </location>
</feature>
<evidence type="ECO:0000256" key="24">
    <source>
        <dbReference type="SAM" id="SignalP"/>
    </source>
</evidence>
<evidence type="ECO:0000256" key="6">
    <source>
        <dbReference type="ARBA" id="ARBA00022553"/>
    </source>
</evidence>
<sequence length="807" mass="90173">MGSSKIVFLLFLAQTVLCNLLDDYVKTEGAWMVSEKRSLYTSASELECAEKCEAETKFTCRSFLYNTKNQICFTMFDNQKSSLLQRRNGVALYEKRLYLKECITGHGKDYRGTESKTHSGKTCQNWIASFPHVPNITPEKFPDAGLEGNFCRNPDNDPKGPWCYTTDSSVRFEYCNIPQCEEDCMHCSGENYRGQISKTASGIECQNWDSQTTHSHGYSPSNIPDKNLERNYCRNPDGEPRPWCFTTNPKKRWEHCNIPRCTTNPPTSAPGVQCLSGKGEDYSGNIAVTISGKTCQQWSSQVPHKHIRTPENYPCKNLEKNYCRNPDGESMPWCYTTDGETRWEYCNIPSCDAPTINGKITAAPTNPSTVLECYDGNGSTYRGTAYITVSGKKCQAWNSQTPHKHTKKPGDYPNKGLEQNYCRNPDEDKGPWCYTTDASVRWEYCSLKKCSKLPSVVEQKPLQTTKMTTITSSPDCVIGKGEDYRGIKSTTVNGHTCQAWSSQSPQEHTSFTPITHPQSGLESNYCRNPDGDINGPWCFVTTPGTVKWEYCDISRCATTGTECGKPKKKQRKCFGRIVGGCESIPFSWPWQISLRTSFNLHFCGGTLIDRQWVITAAHCLDRSNRPSAYRVHVGIHQENGNEASKQVRQIEKFFKEPSNADIALLKLISPVLISDEVLPVCLPPVNYAVPGRSECYVTGWGETQGTGKEGVLKEAGIPVIENKLCNSPEYLNGRVTDRELCAGVIQGGVDSCQGDSGGPLSCFDGEKYVLQGVTSWGLGCAQPMKPGVYVRVSKFIPWIQKTMSQNE</sequence>
<comment type="subcellular location">
    <subcellularLocation>
        <location evidence="2 20">Secreted</location>
    </subcellularLocation>
</comment>